<protein>
    <recommendedName>
        <fullName evidence="4">Secreted protein</fullName>
    </recommendedName>
</protein>
<proteinExistence type="predicted"/>
<feature type="transmembrane region" description="Helical" evidence="1">
    <location>
        <begin position="12"/>
        <end position="29"/>
    </location>
</feature>
<evidence type="ECO:0000256" key="1">
    <source>
        <dbReference type="SAM" id="Phobius"/>
    </source>
</evidence>
<organism evidence="2 3">
    <name type="scientific">Streptomyces xanthochromogenes</name>
    <dbReference type="NCBI Taxonomy" id="67384"/>
    <lineage>
        <taxon>Bacteria</taxon>
        <taxon>Bacillati</taxon>
        <taxon>Actinomycetota</taxon>
        <taxon>Actinomycetes</taxon>
        <taxon>Kitasatosporales</taxon>
        <taxon>Streptomycetaceae</taxon>
        <taxon>Streptomyces</taxon>
    </lineage>
</organism>
<reference evidence="3" key="1">
    <citation type="journal article" date="2019" name="Int. J. Syst. Evol. Microbiol.">
        <title>The Global Catalogue of Microorganisms (GCM) 10K type strain sequencing project: providing services to taxonomists for standard genome sequencing and annotation.</title>
        <authorList>
            <consortium name="The Broad Institute Genomics Platform"/>
            <consortium name="The Broad Institute Genome Sequencing Center for Infectious Disease"/>
            <person name="Wu L."/>
            <person name="Ma J."/>
        </authorList>
    </citation>
    <scope>NUCLEOTIDE SEQUENCE [LARGE SCALE GENOMIC DNA]</scope>
    <source>
        <strain evidence="3">JCM 4594</strain>
    </source>
</reference>
<keyword evidence="3" id="KW-1185">Reference proteome</keyword>
<gene>
    <name evidence="2" type="ORF">GCM10010326_21580</name>
</gene>
<keyword evidence="1" id="KW-0472">Membrane</keyword>
<name>A0ABQ2ZWA3_9ACTN</name>
<dbReference type="EMBL" id="BMUU01000003">
    <property type="protein sequence ID" value="GGY27699.1"/>
    <property type="molecule type" value="Genomic_DNA"/>
</dbReference>
<evidence type="ECO:0000313" key="2">
    <source>
        <dbReference type="EMBL" id="GGY27699.1"/>
    </source>
</evidence>
<keyword evidence="1" id="KW-0812">Transmembrane</keyword>
<evidence type="ECO:0000313" key="3">
    <source>
        <dbReference type="Proteomes" id="UP000600946"/>
    </source>
</evidence>
<keyword evidence="1" id="KW-1133">Transmembrane helix</keyword>
<sequence>MNAMGGTETGPAVFAGAVFVLFGGALLLWTASCVRRRTPVAYGAPPVPAAVLASVFGAAFLLLGLWCFAHI</sequence>
<feature type="transmembrane region" description="Helical" evidence="1">
    <location>
        <begin position="49"/>
        <end position="69"/>
    </location>
</feature>
<dbReference type="Proteomes" id="UP000600946">
    <property type="component" value="Unassembled WGS sequence"/>
</dbReference>
<evidence type="ECO:0008006" key="4">
    <source>
        <dbReference type="Google" id="ProtNLM"/>
    </source>
</evidence>
<comment type="caution">
    <text evidence="2">The sequence shown here is derived from an EMBL/GenBank/DDBJ whole genome shotgun (WGS) entry which is preliminary data.</text>
</comment>
<accession>A0ABQ2ZWA3</accession>